<dbReference type="EMBL" id="DVON01000247">
    <property type="protein sequence ID" value="HIV13779.1"/>
    <property type="molecule type" value="Genomic_DNA"/>
</dbReference>
<reference evidence="1" key="2">
    <citation type="journal article" date="2021" name="PeerJ">
        <title>Extensive microbial diversity within the chicken gut microbiome revealed by metagenomics and culture.</title>
        <authorList>
            <person name="Gilroy R."/>
            <person name="Ravi A."/>
            <person name="Getino M."/>
            <person name="Pursley I."/>
            <person name="Horton D.L."/>
            <person name="Alikhan N.F."/>
            <person name="Baker D."/>
            <person name="Gharbi K."/>
            <person name="Hall N."/>
            <person name="Watson M."/>
            <person name="Adriaenssens E.M."/>
            <person name="Foster-Nyarko E."/>
            <person name="Jarju S."/>
            <person name="Secka A."/>
            <person name="Antonio M."/>
            <person name="Oren A."/>
            <person name="Chaudhuri R.R."/>
            <person name="La Ragione R."/>
            <person name="Hildebrand F."/>
            <person name="Pallen M.J."/>
        </authorList>
    </citation>
    <scope>NUCLEOTIDE SEQUENCE</scope>
    <source>
        <strain evidence="1">ChiBcec2-4451</strain>
    </source>
</reference>
<keyword evidence="1" id="KW-0808">Transferase</keyword>
<name>A0A9D1NXF5_9FIRM</name>
<organism evidence="1 2">
    <name type="scientific">Candidatus Pullilachnospira stercoravium</name>
    <dbReference type="NCBI Taxonomy" id="2840913"/>
    <lineage>
        <taxon>Bacteria</taxon>
        <taxon>Bacillati</taxon>
        <taxon>Bacillota</taxon>
        <taxon>Clostridia</taxon>
        <taxon>Lachnospirales</taxon>
        <taxon>Lachnospiraceae</taxon>
        <taxon>Lachnospiraceae incertae sedis</taxon>
        <taxon>Candidatus Pullilachnospira</taxon>
    </lineage>
</organism>
<dbReference type="Proteomes" id="UP000886723">
    <property type="component" value="Unassembled WGS sequence"/>
</dbReference>
<dbReference type="Pfam" id="PF13189">
    <property type="entry name" value="Cytidylate_kin2"/>
    <property type="match status" value="1"/>
</dbReference>
<comment type="caution">
    <text evidence="1">The sequence shown here is derived from an EMBL/GenBank/DDBJ whole genome shotgun (WGS) entry which is preliminary data.</text>
</comment>
<accession>A0A9D1NXF5</accession>
<proteinExistence type="predicted"/>
<dbReference type="GO" id="GO:0016301">
    <property type="term" value="F:kinase activity"/>
    <property type="evidence" value="ECO:0007669"/>
    <property type="project" value="UniProtKB-KW"/>
</dbReference>
<dbReference type="AlphaFoldDB" id="A0A9D1NXF5"/>
<dbReference type="InterPro" id="IPR027417">
    <property type="entry name" value="P-loop_NTPase"/>
</dbReference>
<evidence type="ECO:0000313" key="2">
    <source>
        <dbReference type="Proteomes" id="UP000886723"/>
    </source>
</evidence>
<dbReference type="SUPFAM" id="SSF52540">
    <property type="entry name" value="P-loop containing nucleoside triphosphate hydrolases"/>
    <property type="match status" value="1"/>
</dbReference>
<evidence type="ECO:0000313" key="1">
    <source>
        <dbReference type="EMBL" id="HIV13779.1"/>
    </source>
</evidence>
<protein>
    <submittedName>
        <fullName evidence="1">Cytidylate kinase-like family protein</fullName>
    </submittedName>
</protein>
<keyword evidence="1" id="KW-0418">Kinase</keyword>
<dbReference type="Gene3D" id="3.40.50.300">
    <property type="entry name" value="P-loop containing nucleotide triphosphate hydrolases"/>
    <property type="match status" value="1"/>
</dbReference>
<sequence>MQDNEKKCLELANRIYDLDAEVYKCVGSALGRTFTGNRESTVENLCMLMLTKPDGHLLRSELALIGNMARTIPDKEEKAQMMAEYDSILSEIESLPDSFGKVDIVDLARAELNPSAGKKLSENDHLVICISRTQGSAGNDIGFELADELHINYYDVEIFNQVLNRLEAEKGSVSDAETEHFTDFDKYRKKSFRLKTWLRDFNRYHGLPRQDAVFFNMSDLICNLARTEDCVIMGRCADSILANNHIPHISLFISAPFPLRIQRIMASKNMDFRQAARFLKQMDRQHKKYYDFYTGGRWGRAESYDLCINSANYGIGETIDLIERMIDQKRK</sequence>
<gene>
    <name evidence="1" type="ORF">IAA63_11655</name>
</gene>
<reference evidence="1" key="1">
    <citation type="submission" date="2020-10" db="EMBL/GenBank/DDBJ databases">
        <authorList>
            <person name="Gilroy R."/>
        </authorList>
    </citation>
    <scope>NUCLEOTIDE SEQUENCE</scope>
    <source>
        <strain evidence="1">ChiBcec2-4451</strain>
    </source>
</reference>